<proteinExistence type="predicted"/>
<reference evidence="2" key="1">
    <citation type="submission" date="2023-10" db="EMBL/GenBank/DDBJ databases">
        <authorList>
            <person name="Chen Y."/>
            <person name="Shah S."/>
            <person name="Dougan E. K."/>
            <person name="Thang M."/>
            <person name="Chan C."/>
        </authorList>
    </citation>
    <scope>NUCLEOTIDE SEQUENCE [LARGE SCALE GENOMIC DNA]</scope>
</reference>
<feature type="compositionally biased region" description="Low complexity" evidence="1">
    <location>
        <begin position="330"/>
        <end position="357"/>
    </location>
</feature>
<dbReference type="Proteomes" id="UP001189429">
    <property type="component" value="Unassembled WGS sequence"/>
</dbReference>
<feature type="compositionally biased region" description="Basic residues" evidence="1">
    <location>
        <begin position="39"/>
        <end position="50"/>
    </location>
</feature>
<gene>
    <name evidence="2" type="ORF">PCOR1329_LOCUS4970</name>
</gene>
<evidence type="ECO:0000313" key="2">
    <source>
        <dbReference type="EMBL" id="CAK0795251.1"/>
    </source>
</evidence>
<sequence length="435" mass="45981">RGPQPRRRAGRRGRRAGPELQAPAGRRGGAHARGAAPRRGSRAGVLRHPRGLPGHPVLHDRGPVGPLLREERLLGAVPLRLREHHLTDPWTCNKLDSGLQHGNQSRGSAGSCARPGENCKDSGCCQESGQRCYRKDSAWAGCRATCKKGEHDPYGPDMLPWSCEDLGPRDNATSDRVLGIENATQCSDGFSNCQETRCCSDVGFLCYEKNSWWAQCKESCKRGENDTLGPDTLPWSCRELGSRNHGHPAASNASSGNGSVGNASGVSASGAQNASDEPSNCSAVGHDCTETQCCSDEGLQCFEKNLSYSGCLAECTPGLMPWTCARSSKATPESTTSRRPSTTSAPRSATTTRHTSTGLSASEGAAPSTIDQLSAQVAAAHTATNTGAPDASNLSTLDASRTGAHDASSVLFLAFDALEEELEESARVRALTNRA</sequence>
<dbReference type="EMBL" id="CAUYUJ010001298">
    <property type="protein sequence ID" value="CAK0795251.1"/>
    <property type="molecule type" value="Genomic_DNA"/>
</dbReference>
<feature type="region of interest" description="Disordered" evidence="1">
    <location>
        <begin position="244"/>
        <end position="276"/>
    </location>
</feature>
<evidence type="ECO:0000313" key="3">
    <source>
        <dbReference type="Proteomes" id="UP001189429"/>
    </source>
</evidence>
<accession>A0ABN9PQP9</accession>
<evidence type="ECO:0000256" key="1">
    <source>
        <dbReference type="SAM" id="MobiDB-lite"/>
    </source>
</evidence>
<feature type="non-terminal residue" evidence="2">
    <location>
        <position position="1"/>
    </location>
</feature>
<feature type="region of interest" description="Disordered" evidence="1">
    <location>
        <begin position="1"/>
        <end position="64"/>
    </location>
</feature>
<feature type="region of interest" description="Disordered" evidence="1">
    <location>
        <begin position="326"/>
        <end position="368"/>
    </location>
</feature>
<keyword evidence="3" id="KW-1185">Reference proteome</keyword>
<feature type="compositionally biased region" description="Low complexity" evidence="1">
    <location>
        <begin position="249"/>
        <end position="275"/>
    </location>
</feature>
<name>A0ABN9PQP9_9DINO</name>
<protein>
    <submittedName>
        <fullName evidence="2">Uncharacterized protein</fullName>
    </submittedName>
</protein>
<comment type="caution">
    <text evidence="2">The sequence shown here is derived from an EMBL/GenBank/DDBJ whole genome shotgun (WGS) entry which is preliminary data.</text>
</comment>
<organism evidence="2 3">
    <name type="scientific">Prorocentrum cordatum</name>
    <dbReference type="NCBI Taxonomy" id="2364126"/>
    <lineage>
        <taxon>Eukaryota</taxon>
        <taxon>Sar</taxon>
        <taxon>Alveolata</taxon>
        <taxon>Dinophyceae</taxon>
        <taxon>Prorocentrales</taxon>
        <taxon>Prorocentraceae</taxon>
        <taxon>Prorocentrum</taxon>
    </lineage>
</organism>
<feature type="compositionally biased region" description="Basic residues" evidence="1">
    <location>
        <begin position="1"/>
        <end position="15"/>
    </location>
</feature>